<dbReference type="AlphaFoldDB" id="Q9HBV5"/>
<sequence>MIRTAITYKAANPSLEGKKINTSCQSFGCTTGTLKQYEPFFVIGYINALSLKSESILLVRDCLLKLLGFFFFFFEMEFHSFRLGWSAVAHSPLTATSSSWVLAILLPQPP</sequence>
<proteinExistence type="evidence at transcript level"/>
<dbReference type="PeptideAtlas" id="Q9HBV5"/>
<dbReference type="EMBL" id="AF202635">
    <property type="protein sequence ID" value="AAG22489.1"/>
    <property type="molecule type" value="mRNA"/>
</dbReference>
<reference evidence="1" key="1">
    <citation type="submission" date="1999-11" db="EMBL/GenBank/DDBJ databases">
        <title>Novel Homo sapiens cDNA clones with function of inhibiting cancer cell growth.</title>
        <authorList>
            <person name="Gu J.R."/>
            <person name="Wan D.F."/>
            <person name="Zhao X.T."/>
            <person name="Zhou X.M."/>
            <person name="Jiang H.Q."/>
            <person name="Zhang P.P."/>
            <person name="Qin W.X."/>
            <person name="Huang Y."/>
            <person name="Qiu X.K."/>
            <person name="Qian L.F."/>
            <person name="He L.P."/>
            <person name="Li H.N."/>
            <person name="Yu Y."/>
            <person name="Yu J."/>
            <person name="Han L.H."/>
        </authorList>
    </citation>
    <scope>NUCLEOTIDE SEQUENCE</scope>
</reference>
<protein>
    <submittedName>
        <fullName evidence="1">PP1200</fullName>
    </submittedName>
</protein>
<accession>Q9HBV5</accession>
<organism evidence="1">
    <name type="scientific">Homo sapiens</name>
    <name type="common">Human</name>
    <dbReference type="NCBI Taxonomy" id="9606"/>
    <lineage>
        <taxon>Eukaryota</taxon>
        <taxon>Metazoa</taxon>
        <taxon>Chordata</taxon>
        <taxon>Craniata</taxon>
        <taxon>Vertebrata</taxon>
        <taxon>Euteleostomi</taxon>
        <taxon>Mammalia</taxon>
        <taxon>Eutheria</taxon>
        <taxon>Euarchontoglires</taxon>
        <taxon>Primates</taxon>
        <taxon>Haplorrhini</taxon>
        <taxon>Catarrhini</taxon>
        <taxon>Hominidae</taxon>
        <taxon>Homo</taxon>
    </lineage>
</organism>
<evidence type="ECO:0000313" key="1">
    <source>
        <dbReference type="EMBL" id="AAG22489.1"/>
    </source>
</evidence>
<name>Q9HBV5_HUMAN</name>